<dbReference type="InterPro" id="IPR000600">
    <property type="entry name" value="ROK"/>
</dbReference>
<evidence type="ECO:0000313" key="2">
    <source>
        <dbReference type="EMBL" id="MFF4775495.1"/>
    </source>
</evidence>
<dbReference type="Gene3D" id="3.30.420.40">
    <property type="match status" value="2"/>
</dbReference>
<dbReference type="SUPFAM" id="SSF53067">
    <property type="entry name" value="Actin-like ATPase domain"/>
    <property type="match status" value="2"/>
</dbReference>
<comment type="similarity">
    <text evidence="1">Belongs to the ROK (NagC/XylR) family.</text>
</comment>
<dbReference type="RefSeq" id="WP_387343721.1">
    <property type="nucleotide sequence ID" value="NZ_JBIAXI010000013.1"/>
</dbReference>
<dbReference type="Gene3D" id="1.10.10.10">
    <property type="entry name" value="Winged helix-like DNA-binding domain superfamily/Winged helix DNA-binding domain"/>
    <property type="match status" value="1"/>
</dbReference>
<accession>A0ABW6V8E9</accession>
<dbReference type="InterPro" id="IPR036390">
    <property type="entry name" value="WH_DNA-bd_sf"/>
</dbReference>
<dbReference type="InterPro" id="IPR043129">
    <property type="entry name" value="ATPase_NBD"/>
</dbReference>
<dbReference type="InterPro" id="IPR036388">
    <property type="entry name" value="WH-like_DNA-bd_sf"/>
</dbReference>
<dbReference type="PANTHER" id="PTHR18964:SF149">
    <property type="entry name" value="BIFUNCTIONAL UDP-N-ACETYLGLUCOSAMINE 2-EPIMERASE_N-ACETYLMANNOSAMINE KINASE"/>
    <property type="match status" value="1"/>
</dbReference>
<sequence length="389" mass="39604">MSHSAPFAWSPVGGPAAAAVLGVVLTRGPISRVGIARLTGLSSAAVTKAARPLIEAGYLVELPGVEHAASGVGRPASPLAVCADREFFAGVRISGDELVGVVTDLCAQIRNTARRPLGGHGVPVVEEVAALVGELLGASEEYRARTRRLGVSVSGDAEPVPEALLAGATGLDVTLENGVRALTVAEQWFGEGVGASPFALVTLGAEVGCGLVVDGRLVTGAYGVAGEIGHLPVADGGPRCRCGGRGCLAAYASREAITAACRAVTGRDVTPEAAAALARAGDEEVRAVFARAGRAVGLALAAVVNLVGPERIVVAGDEAAACDLLEHQIRETLAARAYGGASQCPLVLRPLRPEGWARGAAVVALRGLFPDGPIDGRWNGRRSSFPFFR</sequence>
<keyword evidence="3" id="KW-1185">Reference proteome</keyword>
<dbReference type="Proteomes" id="UP001602119">
    <property type="component" value="Unassembled WGS sequence"/>
</dbReference>
<dbReference type="EMBL" id="JBIAXI010000013">
    <property type="protein sequence ID" value="MFF4775495.1"/>
    <property type="molecule type" value="Genomic_DNA"/>
</dbReference>
<evidence type="ECO:0000256" key="1">
    <source>
        <dbReference type="ARBA" id="ARBA00006479"/>
    </source>
</evidence>
<evidence type="ECO:0000313" key="3">
    <source>
        <dbReference type="Proteomes" id="UP001602119"/>
    </source>
</evidence>
<name>A0ABW6V8E9_MICFU</name>
<dbReference type="Pfam" id="PF00480">
    <property type="entry name" value="ROK"/>
    <property type="match status" value="1"/>
</dbReference>
<reference evidence="2 3" key="1">
    <citation type="submission" date="2024-10" db="EMBL/GenBank/DDBJ databases">
        <title>The Natural Products Discovery Center: Release of the First 8490 Sequenced Strains for Exploring Actinobacteria Biosynthetic Diversity.</title>
        <authorList>
            <person name="Kalkreuter E."/>
            <person name="Kautsar S.A."/>
            <person name="Yang D."/>
            <person name="Bader C.D."/>
            <person name="Teijaro C.N."/>
            <person name="Fluegel L."/>
            <person name="Davis C.M."/>
            <person name="Simpson J.R."/>
            <person name="Lauterbach L."/>
            <person name="Steele A.D."/>
            <person name="Gui C."/>
            <person name="Meng S."/>
            <person name="Li G."/>
            <person name="Viehrig K."/>
            <person name="Ye F."/>
            <person name="Su P."/>
            <person name="Kiefer A.F."/>
            <person name="Nichols A."/>
            <person name="Cepeda A.J."/>
            <person name="Yan W."/>
            <person name="Fan B."/>
            <person name="Jiang Y."/>
            <person name="Adhikari A."/>
            <person name="Zheng C.-J."/>
            <person name="Schuster L."/>
            <person name="Cowan T.M."/>
            <person name="Smanski M.J."/>
            <person name="Chevrette M.G."/>
            <person name="De Carvalho L.P.S."/>
            <person name="Shen B."/>
        </authorList>
    </citation>
    <scope>NUCLEOTIDE SEQUENCE [LARGE SCALE GENOMIC DNA]</scope>
    <source>
        <strain evidence="2 3">NPDC001281</strain>
    </source>
</reference>
<organism evidence="2 3">
    <name type="scientific">Microtetraspora fusca</name>
    <dbReference type="NCBI Taxonomy" id="1997"/>
    <lineage>
        <taxon>Bacteria</taxon>
        <taxon>Bacillati</taxon>
        <taxon>Actinomycetota</taxon>
        <taxon>Actinomycetes</taxon>
        <taxon>Streptosporangiales</taxon>
        <taxon>Streptosporangiaceae</taxon>
        <taxon>Microtetraspora</taxon>
    </lineage>
</organism>
<dbReference type="PANTHER" id="PTHR18964">
    <property type="entry name" value="ROK (REPRESSOR, ORF, KINASE) FAMILY"/>
    <property type="match status" value="1"/>
</dbReference>
<gene>
    <name evidence="2" type="ORF">ACFY05_21825</name>
</gene>
<protein>
    <submittedName>
        <fullName evidence="2">ROK family protein</fullName>
    </submittedName>
</protein>
<proteinExistence type="inferred from homology"/>
<comment type="caution">
    <text evidence="2">The sequence shown here is derived from an EMBL/GenBank/DDBJ whole genome shotgun (WGS) entry which is preliminary data.</text>
</comment>
<dbReference type="SUPFAM" id="SSF46785">
    <property type="entry name" value="Winged helix' DNA-binding domain"/>
    <property type="match status" value="1"/>
</dbReference>